<comment type="caution">
    <text evidence="1">The sequence shown here is derived from an EMBL/GenBank/DDBJ whole genome shotgun (WGS) entry which is preliminary data.</text>
</comment>
<accession>A0A0C2JPF6</accession>
<gene>
    <name evidence="1" type="ORF">RF11_11756</name>
</gene>
<keyword evidence="2" id="KW-1185">Reference proteome</keyword>
<dbReference type="AlphaFoldDB" id="A0A0C2JPF6"/>
<sequence>MSNPGDLIVRDYHSDFNTDIIEKVLEVSYGKSSIKIVTNVFLTSCKTALQPLIEKSKTQLTPEYQKSYKTLLNTDCREISNTLKDCIRTKFRDDTRNFFRHRYHT</sequence>
<proteinExistence type="predicted"/>
<dbReference type="EMBL" id="JWZT01001831">
    <property type="protein sequence ID" value="KII71238.1"/>
    <property type="molecule type" value="Genomic_DNA"/>
</dbReference>
<reference evidence="1 2" key="1">
    <citation type="journal article" date="2014" name="Genome Biol. Evol.">
        <title>The genome of the myxosporean Thelohanellus kitauei shows adaptations to nutrient acquisition within its fish host.</title>
        <authorList>
            <person name="Yang Y."/>
            <person name="Xiong J."/>
            <person name="Zhou Z."/>
            <person name="Huo F."/>
            <person name="Miao W."/>
            <person name="Ran C."/>
            <person name="Liu Y."/>
            <person name="Zhang J."/>
            <person name="Feng J."/>
            <person name="Wang M."/>
            <person name="Wang M."/>
            <person name="Wang L."/>
            <person name="Yao B."/>
        </authorList>
    </citation>
    <scope>NUCLEOTIDE SEQUENCE [LARGE SCALE GENOMIC DNA]</scope>
    <source>
        <strain evidence="1">Wuqing</strain>
    </source>
</reference>
<evidence type="ECO:0000313" key="2">
    <source>
        <dbReference type="Proteomes" id="UP000031668"/>
    </source>
</evidence>
<dbReference type="Proteomes" id="UP000031668">
    <property type="component" value="Unassembled WGS sequence"/>
</dbReference>
<name>A0A0C2JPF6_THEKT</name>
<evidence type="ECO:0000313" key="1">
    <source>
        <dbReference type="EMBL" id="KII71238.1"/>
    </source>
</evidence>
<protein>
    <submittedName>
        <fullName evidence="1">Uncharacterized protein</fullName>
    </submittedName>
</protein>
<organism evidence="1 2">
    <name type="scientific">Thelohanellus kitauei</name>
    <name type="common">Myxosporean</name>
    <dbReference type="NCBI Taxonomy" id="669202"/>
    <lineage>
        <taxon>Eukaryota</taxon>
        <taxon>Metazoa</taxon>
        <taxon>Cnidaria</taxon>
        <taxon>Myxozoa</taxon>
        <taxon>Myxosporea</taxon>
        <taxon>Bivalvulida</taxon>
        <taxon>Platysporina</taxon>
        <taxon>Myxobolidae</taxon>
        <taxon>Thelohanellus</taxon>
    </lineage>
</organism>